<dbReference type="SUPFAM" id="SSF53474">
    <property type="entry name" value="alpha/beta-Hydrolases"/>
    <property type="match status" value="1"/>
</dbReference>
<dbReference type="EMBL" id="JBHFEH010000108">
    <property type="protein sequence ID" value="KAL2046661.1"/>
    <property type="molecule type" value="Genomic_DNA"/>
</dbReference>
<comment type="caution">
    <text evidence="3">The sequence shown here is derived from an EMBL/GenBank/DDBJ whole genome shotgun (WGS) entry which is preliminary data.</text>
</comment>
<reference evidence="3 4" key="1">
    <citation type="submission" date="2024-09" db="EMBL/GenBank/DDBJ databases">
        <title>Rethinking Asexuality: The Enigmatic Case of Functional Sexual Genes in Lepraria (Stereocaulaceae).</title>
        <authorList>
            <person name="Doellman M."/>
            <person name="Sun Y."/>
            <person name="Barcenas-Pena A."/>
            <person name="Lumbsch H.T."/>
            <person name="Grewe F."/>
        </authorList>
    </citation>
    <scope>NUCLEOTIDE SEQUENCE [LARGE SCALE GENOMIC DNA]</scope>
    <source>
        <strain evidence="3 4">Grewe 0041</strain>
    </source>
</reference>
<gene>
    <name evidence="3" type="ORF">ABVK25_011633</name>
</gene>
<sequence>MLSFVLPVILTTSAVVNAASSPGNYSAGFNSSVTVPSTGGGASCITGSVQVAVTSNNIQLSYTGPANQLAATETIQEMLQANPKSILGGVNPITGTYSIYSKLCLPSNPTAAKNVQTVQFLTHGDTLDSTYWDIAPGYSYVDAAAQAGYATFSYDRIGAGQSQHPDPVQVVQGPLQVEIAHFLVSQLRGGRFGGYSFKNFIGVGHSAGSTVTQGQTSKYPKDFDAIILTGTSTVITYVAPTLASFNFIIANTDVSGKFKGIANGYLTQANQEGIQFSFFRYPNFDPKILANRVAAKQTNCIGELFTLGTIVSPSTQFTGPVDVVIGQNDYVFCGGDCTYPSDQSAAVVPAFYPAASKGSQHYLVPGSGHFINAHYSASQAFSQMTAFLKTNGFS</sequence>
<dbReference type="Proteomes" id="UP001590951">
    <property type="component" value="Unassembled WGS sequence"/>
</dbReference>
<proteinExistence type="predicted"/>
<dbReference type="Pfam" id="PF12697">
    <property type="entry name" value="Abhydrolase_6"/>
    <property type="match status" value="1"/>
</dbReference>
<evidence type="ECO:0000256" key="1">
    <source>
        <dbReference type="SAM" id="SignalP"/>
    </source>
</evidence>
<dbReference type="InterPro" id="IPR000073">
    <property type="entry name" value="AB_hydrolase_1"/>
</dbReference>
<organism evidence="3 4">
    <name type="scientific">Lepraria finkii</name>
    <dbReference type="NCBI Taxonomy" id="1340010"/>
    <lineage>
        <taxon>Eukaryota</taxon>
        <taxon>Fungi</taxon>
        <taxon>Dikarya</taxon>
        <taxon>Ascomycota</taxon>
        <taxon>Pezizomycotina</taxon>
        <taxon>Lecanoromycetes</taxon>
        <taxon>OSLEUM clade</taxon>
        <taxon>Lecanoromycetidae</taxon>
        <taxon>Lecanorales</taxon>
        <taxon>Lecanorineae</taxon>
        <taxon>Stereocaulaceae</taxon>
        <taxon>Lepraria</taxon>
    </lineage>
</organism>
<feature type="domain" description="AB hydrolase-1" evidence="2">
    <location>
        <begin position="121"/>
        <end position="373"/>
    </location>
</feature>
<feature type="signal peptide" evidence="1">
    <location>
        <begin position="1"/>
        <end position="18"/>
    </location>
</feature>
<name>A0ABR4AMF4_9LECA</name>
<evidence type="ECO:0000313" key="3">
    <source>
        <dbReference type="EMBL" id="KAL2046661.1"/>
    </source>
</evidence>
<keyword evidence="4" id="KW-1185">Reference proteome</keyword>
<accession>A0ABR4AMF4</accession>
<evidence type="ECO:0000313" key="4">
    <source>
        <dbReference type="Proteomes" id="UP001590951"/>
    </source>
</evidence>
<dbReference type="InterPro" id="IPR029058">
    <property type="entry name" value="AB_hydrolase_fold"/>
</dbReference>
<keyword evidence="1" id="KW-0732">Signal</keyword>
<dbReference type="Gene3D" id="3.40.50.1820">
    <property type="entry name" value="alpha/beta hydrolase"/>
    <property type="match status" value="1"/>
</dbReference>
<feature type="chain" id="PRO_5045595509" description="AB hydrolase-1 domain-containing protein" evidence="1">
    <location>
        <begin position="19"/>
        <end position="394"/>
    </location>
</feature>
<evidence type="ECO:0000259" key="2">
    <source>
        <dbReference type="Pfam" id="PF12697"/>
    </source>
</evidence>
<protein>
    <recommendedName>
        <fullName evidence="2">AB hydrolase-1 domain-containing protein</fullName>
    </recommendedName>
</protein>